<evidence type="ECO:0000313" key="4">
    <source>
        <dbReference type="Proteomes" id="UP001595557"/>
    </source>
</evidence>
<comment type="caution">
    <text evidence="3">The sequence shown here is derived from an EMBL/GenBank/DDBJ whole genome shotgun (WGS) entry which is preliminary data.</text>
</comment>
<dbReference type="CDD" id="cd00397">
    <property type="entry name" value="DNA_BRE_C"/>
    <property type="match status" value="1"/>
</dbReference>
<keyword evidence="4" id="KW-1185">Reference proteome</keyword>
<dbReference type="InterPro" id="IPR013762">
    <property type="entry name" value="Integrase-like_cat_sf"/>
</dbReference>
<evidence type="ECO:0000259" key="2">
    <source>
        <dbReference type="PROSITE" id="PS51898"/>
    </source>
</evidence>
<dbReference type="InterPro" id="IPR002104">
    <property type="entry name" value="Integrase_catalytic"/>
</dbReference>
<organism evidence="3 4">
    <name type="scientific">Paracoccus fontiphilus</name>
    <dbReference type="NCBI Taxonomy" id="1815556"/>
    <lineage>
        <taxon>Bacteria</taxon>
        <taxon>Pseudomonadati</taxon>
        <taxon>Pseudomonadota</taxon>
        <taxon>Alphaproteobacteria</taxon>
        <taxon>Rhodobacterales</taxon>
        <taxon>Paracoccaceae</taxon>
        <taxon>Paracoccus</taxon>
    </lineage>
</organism>
<accession>A0ABV7ID59</accession>
<dbReference type="EMBL" id="JBHRTE010000042">
    <property type="protein sequence ID" value="MFC3168537.1"/>
    <property type="molecule type" value="Genomic_DNA"/>
</dbReference>
<dbReference type="Gene3D" id="1.10.443.10">
    <property type="entry name" value="Intergrase catalytic core"/>
    <property type="match status" value="1"/>
</dbReference>
<dbReference type="SUPFAM" id="SSF56349">
    <property type="entry name" value="DNA breaking-rejoining enzymes"/>
    <property type="match status" value="1"/>
</dbReference>
<keyword evidence="1" id="KW-0233">DNA recombination</keyword>
<dbReference type="PROSITE" id="PS51898">
    <property type="entry name" value="TYR_RECOMBINASE"/>
    <property type="match status" value="1"/>
</dbReference>
<gene>
    <name evidence="3" type="ORF">ACFOD7_10790</name>
</gene>
<evidence type="ECO:0000313" key="3">
    <source>
        <dbReference type="EMBL" id="MFC3168537.1"/>
    </source>
</evidence>
<dbReference type="Proteomes" id="UP001595557">
    <property type="component" value="Unassembled WGS sequence"/>
</dbReference>
<sequence>MQIPVLSWHLHFVCESTTLLRTYLDKLRPRVLRPGDEGNPYIFPGQGSSDEGLHQPYKTLLKRTTRLLARHVGIKINPHLYRHLVGWIWLKDSPDHLPQVQRLLGHTSIQTTQNYYAEIDETLAVEAWRRGGPEFPTSLPLR</sequence>
<feature type="domain" description="Tyr recombinase" evidence="2">
    <location>
        <begin position="1"/>
        <end position="129"/>
    </location>
</feature>
<dbReference type="InterPro" id="IPR011010">
    <property type="entry name" value="DNA_brk_join_enz"/>
</dbReference>
<dbReference type="Pfam" id="PF00589">
    <property type="entry name" value="Phage_integrase"/>
    <property type="match status" value="1"/>
</dbReference>
<evidence type="ECO:0000256" key="1">
    <source>
        <dbReference type="ARBA" id="ARBA00023172"/>
    </source>
</evidence>
<name>A0ABV7ID59_9RHOB</name>
<protein>
    <submittedName>
        <fullName evidence="3">Site-specific integrase</fullName>
    </submittedName>
</protein>
<proteinExistence type="predicted"/>
<reference evidence="4" key="1">
    <citation type="journal article" date="2019" name="Int. J. Syst. Evol. Microbiol.">
        <title>The Global Catalogue of Microorganisms (GCM) 10K type strain sequencing project: providing services to taxonomists for standard genome sequencing and annotation.</title>
        <authorList>
            <consortium name="The Broad Institute Genomics Platform"/>
            <consortium name="The Broad Institute Genome Sequencing Center for Infectious Disease"/>
            <person name="Wu L."/>
            <person name="Ma J."/>
        </authorList>
    </citation>
    <scope>NUCLEOTIDE SEQUENCE [LARGE SCALE GENOMIC DNA]</scope>
    <source>
        <strain evidence="4">KCTC 52239</strain>
    </source>
</reference>
<dbReference type="RefSeq" id="WP_207472356.1">
    <property type="nucleotide sequence ID" value="NZ_JAFNAW010000176.1"/>
</dbReference>